<evidence type="ECO:0000256" key="1">
    <source>
        <dbReference type="ARBA" id="ARBA00005641"/>
    </source>
</evidence>
<dbReference type="SUPFAM" id="SSF51445">
    <property type="entry name" value="(Trans)glycosidases"/>
    <property type="match status" value="1"/>
</dbReference>
<dbReference type="GO" id="GO:0015629">
    <property type="term" value="C:actin cytoskeleton"/>
    <property type="evidence" value="ECO:0007669"/>
    <property type="project" value="TreeGrafter"/>
</dbReference>
<feature type="domain" description="Glycoside hydrolase family 5" evidence="5">
    <location>
        <begin position="77"/>
        <end position="156"/>
    </location>
</feature>
<evidence type="ECO:0000256" key="3">
    <source>
        <dbReference type="ARBA" id="ARBA00023295"/>
    </source>
</evidence>
<evidence type="ECO:0000313" key="7">
    <source>
        <dbReference type="Proteomes" id="UP001157006"/>
    </source>
</evidence>
<dbReference type="GO" id="GO:0004553">
    <property type="term" value="F:hydrolase activity, hydrolyzing O-glycosyl compounds"/>
    <property type="evidence" value="ECO:0007669"/>
    <property type="project" value="InterPro"/>
</dbReference>
<proteinExistence type="inferred from homology"/>
<dbReference type="Gene3D" id="3.20.20.80">
    <property type="entry name" value="Glycosidases"/>
    <property type="match status" value="1"/>
</dbReference>
<dbReference type="Pfam" id="PF00150">
    <property type="entry name" value="Cellulase"/>
    <property type="match status" value="1"/>
</dbReference>
<dbReference type="GO" id="GO:0016477">
    <property type="term" value="P:cell migration"/>
    <property type="evidence" value="ECO:0007669"/>
    <property type="project" value="TreeGrafter"/>
</dbReference>
<dbReference type="InterPro" id="IPR001547">
    <property type="entry name" value="Glyco_hydro_5"/>
</dbReference>
<sequence length="163" mass="18304">MIENGYLNLLEQTLTYKAVNLGSWLLAERWLLPPLFDGIVNSDLLPMAVQLLVGKHSAFGGSTTHPSILECSTRNLYGNKPSLGGIGLMNEPQGVNIDNLKKYYKVAYDTVRKYSPNAYVIMSNPLDENSKVHLSFVSGFNKVVLDVHYYNLYSDTFNHMNVQ</sequence>
<dbReference type="EMBL" id="CATIWC010001041">
    <property type="protein sequence ID" value="CAI8583789.1"/>
    <property type="molecule type" value="Genomic_DNA"/>
</dbReference>
<accession>A0AAV0YE08</accession>
<reference evidence="6 7" key="1">
    <citation type="submission" date="2023-01" db="EMBL/GenBank/DDBJ databases">
        <authorList>
            <person name="Kreplak J."/>
        </authorList>
    </citation>
    <scope>NUCLEOTIDE SEQUENCE [LARGE SCALE GENOMIC DNA]</scope>
</reference>
<dbReference type="InterPro" id="IPR010431">
    <property type="entry name" value="Fascin"/>
</dbReference>
<keyword evidence="3 4" id="KW-0326">Glycosidase</keyword>
<dbReference type="Proteomes" id="UP001157006">
    <property type="component" value="Unassembled WGS sequence"/>
</dbReference>
<dbReference type="InterPro" id="IPR017853">
    <property type="entry name" value="GH"/>
</dbReference>
<evidence type="ECO:0000313" key="6">
    <source>
        <dbReference type="EMBL" id="CAI8583789.1"/>
    </source>
</evidence>
<dbReference type="GO" id="GO:0000272">
    <property type="term" value="P:polysaccharide catabolic process"/>
    <property type="evidence" value="ECO:0007669"/>
    <property type="project" value="InterPro"/>
</dbReference>
<keyword evidence="7" id="KW-1185">Reference proteome</keyword>
<organism evidence="6 7">
    <name type="scientific">Vicia faba</name>
    <name type="common">Broad bean</name>
    <name type="synonym">Faba vulgaris</name>
    <dbReference type="NCBI Taxonomy" id="3906"/>
    <lineage>
        <taxon>Eukaryota</taxon>
        <taxon>Viridiplantae</taxon>
        <taxon>Streptophyta</taxon>
        <taxon>Embryophyta</taxon>
        <taxon>Tracheophyta</taxon>
        <taxon>Spermatophyta</taxon>
        <taxon>Magnoliopsida</taxon>
        <taxon>eudicotyledons</taxon>
        <taxon>Gunneridae</taxon>
        <taxon>Pentapetalae</taxon>
        <taxon>rosids</taxon>
        <taxon>fabids</taxon>
        <taxon>Fabales</taxon>
        <taxon>Fabaceae</taxon>
        <taxon>Papilionoideae</taxon>
        <taxon>50 kb inversion clade</taxon>
        <taxon>NPAAA clade</taxon>
        <taxon>Hologalegina</taxon>
        <taxon>IRL clade</taxon>
        <taxon>Fabeae</taxon>
        <taxon>Vicia</taxon>
    </lineage>
</organism>
<evidence type="ECO:0000259" key="5">
    <source>
        <dbReference type="Pfam" id="PF00150"/>
    </source>
</evidence>
<dbReference type="GO" id="GO:0051015">
    <property type="term" value="F:actin filament binding"/>
    <property type="evidence" value="ECO:0007669"/>
    <property type="project" value="InterPro"/>
</dbReference>
<dbReference type="GO" id="GO:0007163">
    <property type="term" value="P:establishment or maintenance of cell polarity"/>
    <property type="evidence" value="ECO:0007669"/>
    <property type="project" value="TreeGrafter"/>
</dbReference>
<comment type="caution">
    <text evidence="6">The sequence shown here is derived from an EMBL/GenBank/DDBJ whole genome shotgun (WGS) entry which is preliminary data.</text>
</comment>
<name>A0AAV0YE08_VICFA</name>
<dbReference type="PANTHER" id="PTHR10551:SF37">
    <property type="entry name" value="GLYCOSIDE HYDROLASE FAMILY 5 PROTEIN"/>
    <property type="match status" value="1"/>
</dbReference>
<evidence type="ECO:0000256" key="4">
    <source>
        <dbReference type="RuleBase" id="RU361153"/>
    </source>
</evidence>
<dbReference type="PANTHER" id="PTHR10551">
    <property type="entry name" value="FASCIN"/>
    <property type="match status" value="1"/>
</dbReference>
<protein>
    <recommendedName>
        <fullName evidence="5">Glycoside hydrolase family 5 domain-containing protein</fullName>
    </recommendedName>
</protein>
<evidence type="ECO:0000256" key="2">
    <source>
        <dbReference type="ARBA" id="ARBA00022801"/>
    </source>
</evidence>
<dbReference type="AlphaFoldDB" id="A0AAV0YE08"/>
<dbReference type="GO" id="GO:0051017">
    <property type="term" value="P:actin filament bundle assembly"/>
    <property type="evidence" value="ECO:0007669"/>
    <property type="project" value="TreeGrafter"/>
</dbReference>
<keyword evidence="2 4" id="KW-0378">Hydrolase</keyword>
<gene>
    <name evidence="6" type="ORF">VFH_U044280</name>
</gene>
<dbReference type="GO" id="GO:0005737">
    <property type="term" value="C:cytoplasm"/>
    <property type="evidence" value="ECO:0007669"/>
    <property type="project" value="TreeGrafter"/>
</dbReference>
<comment type="similarity">
    <text evidence="1 4">Belongs to the glycosyl hydrolase 5 (cellulase A) family.</text>
</comment>